<feature type="region of interest" description="Disordered" evidence="1">
    <location>
        <begin position="374"/>
        <end position="396"/>
    </location>
</feature>
<dbReference type="eggNOG" id="ENOG502QW32">
    <property type="taxonomic scope" value="Eukaryota"/>
</dbReference>
<proteinExistence type="predicted"/>
<dbReference type="HOGENOM" id="CLU_014722_1_1_1"/>
<name>N1QEU7_SPHMS</name>
<reference evidence="4 5" key="1">
    <citation type="journal article" date="2012" name="PLoS Pathog.">
        <title>Diverse lifestyles and strategies of plant pathogenesis encoded in the genomes of eighteen Dothideomycetes fungi.</title>
        <authorList>
            <person name="Ohm R.A."/>
            <person name="Feau N."/>
            <person name="Henrissat B."/>
            <person name="Schoch C.L."/>
            <person name="Horwitz B.A."/>
            <person name="Barry K.W."/>
            <person name="Condon B.J."/>
            <person name="Copeland A.C."/>
            <person name="Dhillon B."/>
            <person name="Glaser F."/>
            <person name="Hesse C.N."/>
            <person name="Kosti I."/>
            <person name="LaButti K."/>
            <person name="Lindquist E.A."/>
            <person name="Lucas S."/>
            <person name="Salamov A.A."/>
            <person name="Bradshaw R.E."/>
            <person name="Ciuffetti L."/>
            <person name="Hamelin R.C."/>
            <person name="Kema G.H.J."/>
            <person name="Lawrence C."/>
            <person name="Scott J.A."/>
            <person name="Spatafora J.W."/>
            <person name="Turgeon B.G."/>
            <person name="de Wit P.J.G.M."/>
            <person name="Zhong S."/>
            <person name="Goodwin S.B."/>
            <person name="Grigoriev I.V."/>
        </authorList>
    </citation>
    <scope>NUCLEOTIDE SEQUENCE [LARGE SCALE GENOMIC DNA]</scope>
    <source>
        <strain evidence="4 5">SO2202</strain>
    </source>
</reference>
<dbReference type="Proteomes" id="UP000016931">
    <property type="component" value="Unassembled WGS sequence"/>
</dbReference>
<evidence type="ECO:0000259" key="3">
    <source>
        <dbReference type="Pfam" id="PF09362"/>
    </source>
</evidence>
<gene>
    <name evidence="4" type="ORF">SEPMUDRAFT_149563</name>
</gene>
<dbReference type="AlphaFoldDB" id="N1QEU7"/>
<protein>
    <recommendedName>
        <fullName evidence="3">DUF1996 domain-containing protein</fullName>
    </recommendedName>
</protein>
<feature type="compositionally biased region" description="Low complexity" evidence="1">
    <location>
        <begin position="417"/>
        <end position="440"/>
    </location>
</feature>
<feature type="compositionally biased region" description="Polar residues" evidence="1">
    <location>
        <begin position="374"/>
        <end position="383"/>
    </location>
</feature>
<dbReference type="RefSeq" id="XP_016759748.1">
    <property type="nucleotide sequence ID" value="XM_016905632.1"/>
</dbReference>
<dbReference type="STRING" id="692275.N1QEU7"/>
<dbReference type="PANTHER" id="PTHR43662">
    <property type="match status" value="1"/>
</dbReference>
<feature type="chain" id="PRO_5004109797" description="DUF1996 domain-containing protein" evidence="2">
    <location>
        <begin position="19"/>
        <end position="507"/>
    </location>
</feature>
<evidence type="ECO:0000313" key="5">
    <source>
        <dbReference type="Proteomes" id="UP000016931"/>
    </source>
</evidence>
<feature type="signal peptide" evidence="2">
    <location>
        <begin position="1"/>
        <end position="18"/>
    </location>
</feature>
<sequence length="507" mass="54677">MKTFTTVTALALAGNAAAFWRMPCRSTTGIARIDPLVAPNDVADHAHIVFGGGNFGMNTTYEHLTKCPDEEYDCTSCGVIQDKSAYWTPPLYFQHSNGQVEMVENVGGMLAYYLFYLDDLKPFPEGFQMIAGDPTYRNFTGPFPDEELSLWPTDPTDQFFLKQRAIGFNCLNYGKQPEASLYRHVFPTKEEMDNNCVDGLRLEMAFPSCGTGEIDSHDHRSHVAYPSLVKEGNCPEGYDVHYPFLFFETIFATQKFAGMPGQFILSTGDPVGASYHADFMMGWDSAEFLGEAINTCTSPSGQVQDCPLFTLQSDSDAAKCTFAMPKDLEEDDCHGPRDGLPVGVPIQYGPEAATKYPVAGAYGGGSTVKTSTIPHTSAPSTFTPSAPAYSPANPSVTSTAQGGIVVAPNSIISSTSISSTSTSSSCSSSTITSAPISSASDTPDITTTWITKGSEVWEMVIQEVDLTVTATATAPAPAGYGAPPTYGAPPSYEHKRHLDKHAHHHRI</sequence>
<dbReference type="OMA" id="ANCKDGI"/>
<evidence type="ECO:0000313" key="4">
    <source>
        <dbReference type="EMBL" id="EMF11627.1"/>
    </source>
</evidence>
<organism evidence="4 5">
    <name type="scientific">Sphaerulina musiva (strain SO2202)</name>
    <name type="common">Poplar stem canker fungus</name>
    <name type="synonym">Septoria musiva</name>
    <dbReference type="NCBI Taxonomy" id="692275"/>
    <lineage>
        <taxon>Eukaryota</taxon>
        <taxon>Fungi</taxon>
        <taxon>Dikarya</taxon>
        <taxon>Ascomycota</taxon>
        <taxon>Pezizomycotina</taxon>
        <taxon>Dothideomycetes</taxon>
        <taxon>Dothideomycetidae</taxon>
        <taxon>Mycosphaerellales</taxon>
        <taxon>Mycosphaerellaceae</taxon>
        <taxon>Sphaerulina</taxon>
    </lineage>
</organism>
<accession>N1QEU7</accession>
<dbReference type="PANTHER" id="PTHR43662:SF7">
    <property type="entry name" value="DUF1996 DOMAIN-CONTAINING PROTEIN"/>
    <property type="match status" value="1"/>
</dbReference>
<evidence type="ECO:0000256" key="1">
    <source>
        <dbReference type="SAM" id="MobiDB-lite"/>
    </source>
</evidence>
<keyword evidence="2" id="KW-0732">Signal</keyword>
<feature type="region of interest" description="Disordered" evidence="1">
    <location>
        <begin position="417"/>
        <end position="445"/>
    </location>
</feature>
<dbReference type="InterPro" id="IPR018535">
    <property type="entry name" value="DUF1996"/>
</dbReference>
<feature type="compositionally biased region" description="Low complexity" evidence="1">
    <location>
        <begin position="384"/>
        <end position="395"/>
    </location>
</feature>
<feature type="domain" description="DUF1996" evidence="3">
    <location>
        <begin position="34"/>
        <end position="283"/>
    </location>
</feature>
<dbReference type="OrthoDB" id="74764at2759"/>
<evidence type="ECO:0000256" key="2">
    <source>
        <dbReference type="SAM" id="SignalP"/>
    </source>
</evidence>
<dbReference type="EMBL" id="KB456265">
    <property type="protein sequence ID" value="EMF11627.1"/>
    <property type="molecule type" value="Genomic_DNA"/>
</dbReference>
<dbReference type="GeneID" id="27902769"/>
<keyword evidence="5" id="KW-1185">Reference proteome</keyword>
<dbReference type="Pfam" id="PF09362">
    <property type="entry name" value="DUF1996"/>
    <property type="match status" value="1"/>
</dbReference>